<dbReference type="PANTHER" id="PTHR10654:SF20">
    <property type="entry name" value="ENHANCER OF FILAMENTATION 1"/>
    <property type="match status" value="1"/>
</dbReference>
<dbReference type="Pfam" id="PF12026">
    <property type="entry name" value="CAS_C"/>
    <property type="match status" value="1"/>
</dbReference>
<dbReference type="OrthoDB" id="5983572at2759"/>
<dbReference type="GO" id="GO:0005886">
    <property type="term" value="C:plasma membrane"/>
    <property type="evidence" value="ECO:0007669"/>
    <property type="project" value="TreeGrafter"/>
</dbReference>
<evidence type="ECO:0000256" key="2">
    <source>
        <dbReference type="ARBA" id="ARBA00004496"/>
    </source>
</evidence>
<feature type="compositionally biased region" description="Low complexity" evidence="10">
    <location>
        <begin position="551"/>
        <end position="585"/>
    </location>
</feature>
<dbReference type="FunFam" id="1.20.120.230:FF:000001">
    <property type="entry name" value="Breast cancer anti-estrogen resistance 1"/>
    <property type="match status" value="1"/>
</dbReference>
<dbReference type="AlphaFoldDB" id="A0A9Q0ENC8"/>
<gene>
    <name evidence="12" type="ORF">NHX12_023979</name>
</gene>
<dbReference type="InterPro" id="IPR036028">
    <property type="entry name" value="SH3-like_dom_sf"/>
</dbReference>
<dbReference type="Proteomes" id="UP001148018">
    <property type="component" value="Unassembled WGS sequence"/>
</dbReference>
<evidence type="ECO:0000313" key="13">
    <source>
        <dbReference type="Proteomes" id="UP001148018"/>
    </source>
</evidence>
<evidence type="ECO:0000256" key="5">
    <source>
        <dbReference type="ARBA" id="ARBA00022490"/>
    </source>
</evidence>
<keyword evidence="8" id="KW-0965">Cell junction</keyword>
<dbReference type="PROSITE" id="PS50002">
    <property type="entry name" value="SH3"/>
    <property type="match status" value="1"/>
</dbReference>
<dbReference type="InterPro" id="IPR014928">
    <property type="entry name" value="Serine_rich_dom"/>
</dbReference>
<evidence type="ECO:0000256" key="8">
    <source>
        <dbReference type="ARBA" id="ARBA00022949"/>
    </source>
</evidence>
<dbReference type="GO" id="GO:0005737">
    <property type="term" value="C:cytoplasm"/>
    <property type="evidence" value="ECO:0007669"/>
    <property type="project" value="UniProtKB-SubCell"/>
</dbReference>
<protein>
    <recommendedName>
        <fullName evidence="11">SH3 domain-containing protein</fullName>
    </recommendedName>
</protein>
<feature type="region of interest" description="Disordered" evidence="10">
    <location>
        <begin position="513"/>
        <end position="589"/>
    </location>
</feature>
<dbReference type="InterPro" id="IPR037362">
    <property type="entry name" value="CAS_fam"/>
</dbReference>
<feature type="non-terminal residue" evidence="12">
    <location>
        <position position="1014"/>
    </location>
</feature>
<feature type="region of interest" description="Disordered" evidence="10">
    <location>
        <begin position="716"/>
        <end position="760"/>
    </location>
</feature>
<comment type="caution">
    <text evidence="12">The sequence shown here is derived from an EMBL/GenBank/DDBJ whole genome shotgun (WGS) entry which is preliminary data.</text>
</comment>
<keyword evidence="5" id="KW-0963">Cytoplasm</keyword>
<evidence type="ECO:0000256" key="1">
    <source>
        <dbReference type="ARBA" id="ARBA00004246"/>
    </source>
</evidence>
<sequence length="1014" mass="109966">NLMAKALYDNVPESPEELAFRKGDILSVIEQNTGGLEGWWLCSLHGRQGIAPGNRLKLLIGPLFEAQANPPAATGSAHSPTAHQQKGAGLYQVPPSPATAGQEVYQVPQRSAMLAPPDAMPNKWLRGRALSWTEPPGQGQRGRERPRQLHKQLAPGTAEGAPEWHRHGGDGGGSHCSLSVFMDCVTRGVEAFRRNQVIAHLRAPALRDLSAAPRPMSCRQLKCLPGGDYRRCRRPSMLGMGLAWFRQPPGGGLFYYYGVSHCEGLLLSNPVGQSYTFSPGQPQDLYDVPPCRAQGVYDVPPGKAPGSSPFGGKQQNAGEGVYDIPPSQADPRTQGVYDIPPSQADPRTQGVYDIPPAVYSVPPCRAGPASLQEGTYDFPPPLRQIQEGTYDFPPPLRQTQEGTYDFPRPSDRPEGTYDFPPPLRQTQEGTYDFPPPLRQTQEGVYDVPPPILSKPGPAHATESPYDFPPPASEPPGRLRYPDDNEGIYDVPPPTNHTNVSAVRQGDLYDIPRGVQTFPQHRTPPTAAVPPSRGVYDVPPTQDSPRGGGGVADVTDGVNRLSFSSTGSTRSSMSTSSSSGGSAGSSAPLDPDAAIQRLSRLQGAVENSVAAVQALAASPHWRTLAFMERHSEDVRALLDRVRAALGDILLRRQLGRLEDSQQILLQTYRALEACGWASDELDRFVMVARTLPDDVKQLASAISCHAELLFRRGAGDGSFSRGSTPEEGHPPAYPSHPDEDNDNYRVKAFPVPSGQDKDNMNNSEKCVKSWMEDYDYVHLQGKEDFERQQKELLDKENIIKQNKVQLGQEQINQFRKLEQEVAKPVENDITQWMSRQRCSPSDSPSTTSSPPCSSTSITSTSSSTTTTTSSSSSSTAAVRVSAHDRQLLLFYAQQCEQHFAALLGAVDAFFACVGAGQPPRIFVAHGKFVILSAHKLVFIGDALSRQAGAPDVADRVTDASNVLCDLLKTVVGSTKAAALGYPSAGAVQGMVDRVTELSHHARRFKEQLLHMATAL</sequence>
<dbReference type="InterPro" id="IPR021901">
    <property type="entry name" value="CAS_C"/>
</dbReference>
<dbReference type="SMART" id="SM00326">
    <property type="entry name" value="SH3"/>
    <property type="match status" value="1"/>
</dbReference>
<evidence type="ECO:0000256" key="4">
    <source>
        <dbReference type="ARBA" id="ARBA00022443"/>
    </source>
</evidence>
<dbReference type="InterPro" id="IPR038319">
    <property type="entry name" value="Serine_rich_sf"/>
</dbReference>
<dbReference type="EMBL" id="JANIIK010000039">
    <property type="protein sequence ID" value="KAJ3609458.1"/>
    <property type="molecule type" value="Genomic_DNA"/>
</dbReference>
<dbReference type="Pfam" id="PF08824">
    <property type="entry name" value="Serine_rich"/>
    <property type="match status" value="2"/>
</dbReference>
<feature type="compositionally biased region" description="Low complexity" evidence="10">
    <location>
        <begin position="838"/>
        <end position="874"/>
    </location>
</feature>
<dbReference type="Gene3D" id="2.30.30.40">
    <property type="entry name" value="SH3 Domains"/>
    <property type="match status" value="1"/>
</dbReference>
<evidence type="ECO:0000256" key="7">
    <source>
        <dbReference type="ARBA" id="ARBA00022889"/>
    </source>
</evidence>
<dbReference type="GO" id="GO:0005925">
    <property type="term" value="C:focal adhesion"/>
    <property type="evidence" value="ECO:0007669"/>
    <property type="project" value="UniProtKB-SubCell"/>
</dbReference>
<feature type="region of interest" description="Disordered" evidence="10">
    <location>
        <begin position="449"/>
        <end position="480"/>
    </location>
</feature>
<name>A0A9Q0ENC8_9TELE</name>
<dbReference type="Gene3D" id="1.20.120.230">
    <property type="entry name" value="Alpha-catenin/vinculin-like"/>
    <property type="match status" value="1"/>
</dbReference>
<feature type="compositionally biased region" description="Basic and acidic residues" evidence="10">
    <location>
        <begin position="735"/>
        <end position="744"/>
    </location>
</feature>
<keyword evidence="6" id="KW-0597">Phosphoprotein</keyword>
<evidence type="ECO:0000256" key="9">
    <source>
        <dbReference type="PROSITE-ProRule" id="PRU00192"/>
    </source>
</evidence>
<proteinExistence type="inferred from homology"/>
<keyword evidence="7" id="KW-0130">Cell adhesion</keyword>
<feature type="region of interest" description="Disordered" evidence="10">
    <location>
        <begin position="831"/>
        <end position="874"/>
    </location>
</feature>
<dbReference type="InterPro" id="IPR035746">
    <property type="entry name" value="NEDD9_SH3"/>
</dbReference>
<keyword evidence="13" id="KW-1185">Reference proteome</keyword>
<feature type="region of interest" description="Disordered" evidence="10">
    <location>
        <begin position="402"/>
        <end position="428"/>
    </location>
</feature>
<dbReference type="InterPro" id="IPR001452">
    <property type="entry name" value="SH3_domain"/>
</dbReference>
<dbReference type="Gene3D" id="1.20.120.830">
    <property type="entry name" value="Serine-rich domain"/>
    <property type="match status" value="2"/>
</dbReference>
<comment type="subcellular location">
    <subcellularLocation>
        <location evidence="1">Cell junction</location>
        <location evidence="1">Focal adhesion</location>
    </subcellularLocation>
    <subcellularLocation>
        <location evidence="2">Cytoplasm</location>
    </subcellularLocation>
</comment>
<dbReference type="Pfam" id="PF00018">
    <property type="entry name" value="SH3_1"/>
    <property type="match status" value="1"/>
</dbReference>
<feature type="region of interest" description="Disordered" evidence="10">
    <location>
        <begin position="69"/>
        <end position="100"/>
    </location>
</feature>
<evidence type="ECO:0000259" key="11">
    <source>
        <dbReference type="PROSITE" id="PS50002"/>
    </source>
</evidence>
<dbReference type="SUPFAM" id="SSF50044">
    <property type="entry name" value="SH3-domain"/>
    <property type="match status" value="1"/>
</dbReference>
<keyword evidence="4 9" id="KW-0728">SH3 domain</keyword>
<evidence type="ECO:0000256" key="6">
    <source>
        <dbReference type="ARBA" id="ARBA00022553"/>
    </source>
</evidence>
<evidence type="ECO:0000313" key="12">
    <source>
        <dbReference type="EMBL" id="KAJ3609458.1"/>
    </source>
</evidence>
<feature type="region of interest" description="Disordered" evidence="10">
    <location>
        <begin position="130"/>
        <end position="170"/>
    </location>
</feature>
<dbReference type="CDD" id="cd12002">
    <property type="entry name" value="SH3_NEDD9"/>
    <property type="match status" value="1"/>
</dbReference>
<comment type="similarity">
    <text evidence="3">Belongs to the CAS family.</text>
</comment>
<feature type="domain" description="SH3" evidence="11">
    <location>
        <begin position="1"/>
        <end position="61"/>
    </location>
</feature>
<evidence type="ECO:0000256" key="3">
    <source>
        <dbReference type="ARBA" id="ARBA00007848"/>
    </source>
</evidence>
<evidence type="ECO:0000256" key="10">
    <source>
        <dbReference type="SAM" id="MobiDB-lite"/>
    </source>
</evidence>
<dbReference type="CDD" id="cd11564">
    <property type="entry name" value="FAT-like_CAS_C"/>
    <property type="match status" value="1"/>
</dbReference>
<dbReference type="FunFam" id="2.30.30.40:FF:000009">
    <property type="entry name" value="Breast cancer anti-estrogen resistance 1"/>
    <property type="match status" value="1"/>
</dbReference>
<dbReference type="GO" id="GO:0016477">
    <property type="term" value="P:cell migration"/>
    <property type="evidence" value="ECO:0007669"/>
    <property type="project" value="TreeGrafter"/>
</dbReference>
<dbReference type="GO" id="GO:0007169">
    <property type="term" value="P:cell surface receptor protein tyrosine kinase signaling pathway"/>
    <property type="evidence" value="ECO:0007669"/>
    <property type="project" value="TreeGrafter"/>
</dbReference>
<dbReference type="PANTHER" id="PTHR10654">
    <property type="entry name" value="CAS SCAFFOLDING PROTEIN"/>
    <property type="match status" value="1"/>
</dbReference>
<reference evidence="12" key="1">
    <citation type="submission" date="2022-07" db="EMBL/GenBank/DDBJ databases">
        <title>Chromosome-level genome of Muraenolepis orangiensis.</title>
        <authorList>
            <person name="Kim J."/>
        </authorList>
    </citation>
    <scope>NUCLEOTIDE SEQUENCE</scope>
    <source>
        <strain evidence="12">KU_S4_2022</strain>
        <tissue evidence="12">Muscle</tissue>
    </source>
</reference>
<organism evidence="12 13">
    <name type="scientific">Muraenolepis orangiensis</name>
    <name type="common">Patagonian moray cod</name>
    <dbReference type="NCBI Taxonomy" id="630683"/>
    <lineage>
        <taxon>Eukaryota</taxon>
        <taxon>Metazoa</taxon>
        <taxon>Chordata</taxon>
        <taxon>Craniata</taxon>
        <taxon>Vertebrata</taxon>
        <taxon>Euteleostomi</taxon>
        <taxon>Actinopterygii</taxon>
        <taxon>Neopterygii</taxon>
        <taxon>Teleostei</taxon>
        <taxon>Neoteleostei</taxon>
        <taxon>Acanthomorphata</taxon>
        <taxon>Zeiogadaria</taxon>
        <taxon>Gadariae</taxon>
        <taxon>Gadiformes</taxon>
        <taxon>Muraenolepidoidei</taxon>
        <taxon>Muraenolepididae</taxon>
        <taxon>Muraenolepis</taxon>
    </lineage>
</organism>
<dbReference type="GO" id="GO:0007155">
    <property type="term" value="P:cell adhesion"/>
    <property type="evidence" value="ECO:0007669"/>
    <property type="project" value="UniProtKB-KW"/>
</dbReference>
<accession>A0A9Q0ENC8</accession>